<proteinExistence type="predicted"/>
<evidence type="ECO:0000313" key="2">
    <source>
        <dbReference type="EMBL" id="SEE90298.1"/>
    </source>
</evidence>
<dbReference type="PANTHER" id="PTHR21310:SF15">
    <property type="entry name" value="AMINOGLYCOSIDE PHOSPHOTRANSFERASE DOMAIN-CONTAINING PROTEIN"/>
    <property type="match status" value="1"/>
</dbReference>
<keyword evidence="3" id="KW-1185">Reference proteome</keyword>
<dbReference type="InterPro" id="IPR011009">
    <property type="entry name" value="Kinase-like_dom_sf"/>
</dbReference>
<dbReference type="InterPro" id="IPR051678">
    <property type="entry name" value="AGP_Transferase"/>
</dbReference>
<organism evidence="2 3">
    <name type="scientific">Jiangella alba</name>
    <dbReference type="NCBI Taxonomy" id="561176"/>
    <lineage>
        <taxon>Bacteria</taxon>
        <taxon>Bacillati</taxon>
        <taxon>Actinomycetota</taxon>
        <taxon>Actinomycetes</taxon>
        <taxon>Jiangellales</taxon>
        <taxon>Jiangellaceae</taxon>
        <taxon>Jiangella</taxon>
    </lineage>
</organism>
<name>A0A1H5MPK0_9ACTN</name>
<dbReference type="GO" id="GO:0016740">
    <property type="term" value="F:transferase activity"/>
    <property type="evidence" value="ECO:0007669"/>
    <property type="project" value="UniProtKB-KW"/>
</dbReference>
<dbReference type="EMBL" id="FNUC01000003">
    <property type="protein sequence ID" value="SEE90298.1"/>
    <property type="molecule type" value="Genomic_DNA"/>
</dbReference>
<gene>
    <name evidence="2" type="ORF">SAMN04488561_3268</name>
</gene>
<dbReference type="Proteomes" id="UP000181980">
    <property type="component" value="Unassembled WGS sequence"/>
</dbReference>
<evidence type="ECO:0000313" key="3">
    <source>
        <dbReference type="Proteomes" id="UP000181980"/>
    </source>
</evidence>
<dbReference type="Gene3D" id="3.90.1200.10">
    <property type="match status" value="1"/>
</dbReference>
<sequence length="260" mass="28891">MSDDAEERLSGGFANVVFKRGETVRRNAGPWTPAVHALLRHLRSTGFDLVPEPLGIDERGREILRFLPGEVAWWPWPAVLLRDEGLRAVASAVRRMQAALRSFDAPADAVWHGGPRTDGHQEIRHGDLAPWNTLWDGDRLTGIIDWDTAGPAPAGWDAAQGAWYFVPLRDRTGYRSTGPTPTMSERAHRLTVWCDELDEDPAHVLDVLDDVQCFERDRIRACGGAGIEPYASFLAKGSADEIEQERTWLAAHRDELLAAG</sequence>
<dbReference type="PANTHER" id="PTHR21310">
    <property type="entry name" value="AMINOGLYCOSIDE PHOSPHOTRANSFERASE-RELATED-RELATED"/>
    <property type="match status" value="1"/>
</dbReference>
<dbReference type="Pfam" id="PF01636">
    <property type="entry name" value="APH"/>
    <property type="match status" value="1"/>
</dbReference>
<protein>
    <submittedName>
        <fullName evidence="2">Phosphotransferase enzyme family protein</fullName>
    </submittedName>
</protein>
<feature type="domain" description="Aminoglycoside phosphotransferase" evidence="1">
    <location>
        <begin position="117"/>
        <end position="166"/>
    </location>
</feature>
<reference evidence="3" key="1">
    <citation type="submission" date="2016-10" db="EMBL/GenBank/DDBJ databases">
        <authorList>
            <person name="Varghese N."/>
            <person name="Submissions S."/>
        </authorList>
    </citation>
    <scope>NUCLEOTIDE SEQUENCE [LARGE SCALE GENOMIC DNA]</scope>
    <source>
        <strain evidence="3">DSM 45237</strain>
    </source>
</reference>
<dbReference type="SUPFAM" id="SSF56112">
    <property type="entry name" value="Protein kinase-like (PK-like)"/>
    <property type="match status" value="1"/>
</dbReference>
<dbReference type="InterPro" id="IPR002575">
    <property type="entry name" value="Aminoglycoside_PTrfase"/>
</dbReference>
<evidence type="ECO:0000259" key="1">
    <source>
        <dbReference type="Pfam" id="PF01636"/>
    </source>
</evidence>
<dbReference type="OrthoDB" id="236897at2"/>
<accession>A0A1H5MPK0</accession>
<dbReference type="STRING" id="561176.SAMN04488561_3268"/>
<keyword evidence="2" id="KW-0808">Transferase</keyword>
<dbReference type="AlphaFoldDB" id="A0A1H5MPK0"/>
<dbReference type="RefSeq" id="WP_069111679.1">
    <property type="nucleotide sequence ID" value="NZ_FNUC01000003.1"/>
</dbReference>